<dbReference type="PANTHER" id="PTHR11214">
    <property type="entry name" value="BETA-1,3-N-ACETYLGLUCOSAMINYLTRANSFERASE"/>
    <property type="match status" value="1"/>
</dbReference>
<keyword evidence="6" id="KW-0735">Signal-anchor</keyword>
<dbReference type="InterPro" id="IPR002659">
    <property type="entry name" value="Glyco_trans_31"/>
</dbReference>
<comment type="similarity">
    <text evidence="2 10">Belongs to the glycosyltransferase 31 family.</text>
</comment>
<dbReference type="EC" id="2.4.1.-" evidence="10"/>
<sequence length="364" mass="40656">MHTEKVTRAAARCRPVVVALLTFLVVPACGMVREPVVATSSSRISVFDETSDHRMDDTTDAMTLPGIAVFEAKWRKFASSGGLAGHTGTDRLHQQKLEDAQVLSKNSSMAAAGTRVVIGIFTTLLSKSKQYREVIRSTWMSQPRVCSVRAGSIMMRKECDFFVTFVAARNRDSVFPFGENDLTILNIHENIDCGKTLAWFEFAVERYPEATHIAKMDMDAYVDLPRLSLMLHGFADECPRVYGGRTWACGEDYCPPPTCKDPVGTDFRQYSPSKETKEACWTYMQGGFYFMSQLMARDISGNNGWWAVQSKRCSPEDALVGAAIQHWGSEHTTSCIAVMDLKGSEVIWHADHAESWDEHARLPV</sequence>
<proteinExistence type="inferred from homology"/>
<dbReference type="GO" id="GO:0016758">
    <property type="term" value="F:hexosyltransferase activity"/>
    <property type="evidence" value="ECO:0007669"/>
    <property type="project" value="InterPro"/>
</dbReference>
<keyword evidence="9" id="KW-0472">Membrane</keyword>
<evidence type="ECO:0000256" key="5">
    <source>
        <dbReference type="ARBA" id="ARBA00022692"/>
    </source>
</evidence>
<evidence type="ECO:0000256" key="6">
    <source>
        <dbReference type="ARBA" id="ARBA00022968"/>
    </source>
</evidence>
<evidence type="ECO:0000256" key="8">
    <source>
        <dbReference type="ARBA" id="ARBA00023034"/>
    </source>
</evidence>
<reference evidence="12" key="1">
    <citation type="submission" date="2021-01" db="EMBL/GenBank/DDBJ databases">
        <authorList>
            <person name="Corre E."/>
            <person name="Pelletier E."/>
            <person name="Niang G."/>
            <person name="Scheremetjew M."/>
            <person name="Finn R."/>
            <person name="Kale V."/>
            <person name="Holt S."/>
            <person name="Cochrane G."/>
            <person name="Meng A."/>
            <person name="Brown T."/>
            <person name="Cohen L."/>
        </authorList>
    </citation>
    <scope>NUCLEOTIDE SEQUENCE</scope>
    <source>
        <strain evidence="12">OF101</strain>
    </source>
</reference>
<evidence type="ECO:0000256" key="1">
    <source>
        <dbReference type="ARBA" id="ARBA00004323"/>
    </source>
</evidence>
<evidence type="ECO:0000256" key="11">
    <source>
        <dbReference type="SAM" id="SignalP"/>
    </source>
</evidence>
<keyword evidence="11" id="KW-0732">Signal</keyword>
<dbReference type="GO" id="GO:0000139">
    <property type="term" value="C:Golgi membrane"/>
    <property type="evidence" value="ECO:0007669"/>
    <property type="project" value="UniProtKB-SubCell"/>
</dbReference>
<evidence type="ECO:0000256" key="9">
    <source>
        <dbReference type="ARBA" id="ARBA00023136"/>
    </source>
</evidence>
<name>A0A7S1W1Y0_ALECA</name>
<dbReference type="EMBL" id="HBGE01047253">
    <property type="protein sequence ID" value="CAD9144196.1"/>
    <property type="molecule type" value="Transcribed_RNA"/>
</dbReference>
<accession>A0A7S1W1Y0</accession>
<evidence type="ECO:0000256" key="4">
    <source>
        <dbReference type="ARBA" id="ARBA00022679"/>
    </source>
</evidence>
<evidence type="ECO:0000256" key="2">
    <source>
        <dbReference type="ARBA" id="ARBA00008661"/>
    </source>
</evidence>
<comment type="subcellular location">
    <subcellularLocation>
        <location evidence="1 10">Golgi apparatus membrane</location>
        <topology evidence="1 10">Single-pass type II membrane protein</topology>
    </subcellularLocation>
</comment>
<feature type="signal peptide" evidence="11">
    <location>
        <begin position="1"/>
        <end position="30"/>
    </location>
</feature>
<feature type="chain" id="PRO_5030807657" description="Hexosyltransferase" evidence="11">
    <location>
        <begin position="31"/>
        <end position="364"/>
    </location>
</feature>
<evidence type="ECO:0000256" key="7">
    <source>
        <dbReference type="ARBA" id="ARBA00022989"/>
    </source>
</evidence>
<dbReference type="AlphaFoldDB" id="A0A7S1W1Y0"/>
<keyword evidence="7" id="KW-1133">Transmembrane helix</keyword>
<protein>
    <recommendedName>
        <fullName evidence="10">Hexosyltransferase</fullName>
        <ecNumber evidence="10">2.4.1.-</ecNumber>
    </recommendedName>
</protein>
<keyword evidence="3 10" id="KW-0328">Glycosyltransferase</keyword>
<evidence type="ECO:0000313" key="12">
    <source>
        <dbReference type="EMBL" id="CAD9144196.1"/>
    </source>
</evidence>
<dbReference type="Pfam" id="PF01762">
    <property type="entry name" value="Galactosyl_T"/>
    <property type="match status" value="1"/>
</dbReference>
<evidence type="ECO:0000256" key="10">
    <source>
        <dbReference type="RuleBase" id="RU363063"/>
    </source>
</evidence>
<keyword evidence="8 10" id="KW-0333">Golgi apparatus</keyword>
<keyword evidence="4" id="KW-0808">Transferase</keyword>
<organism evidence="12">
    <name type="scientific">Alexandrium catenella</name>
    <name type="common">Red tide dinoflagellate</name>
    <name type="synonym">Gonyaulax catenella</name>
    <dbReference type="NCBI Taxonomy" id="2925"/>
    <lineage>
        <taxon>Eukaryota</taxon>
        <taxon>Sar</taxon>
        <taxon>Alveolata</taxon>
        <taxon>Dinophyceae</taxon>
        <taxon>Gonyaulacales</taxon>
        <taxon>Pyrocystaceae</taxon>
        <taxon>Alexandrium</taxon>
    </lineage>
</organism>
<dbReference type="PANTHER" id="PTHR11214:SF351">
    <property type="entry name" value="BETA-1,3-GALACTOSYLTRANSFERASE PVG3"/>
    <property type="match status" value="1"/>
</dbReference>
<evidence type="ECO:0000256" key="3">
    <source>
        <dbReference type="ARBA" id="ARBA00022676"/>
    </source>
</evidence>
<gene>
    <name evidence="12" type="ORF">ACAT0790_LOCUS28480</name>
</gene>
<keyword evidence="5" id="KW-0812">Transmembrane</keyword>
<dbReference type="Gene3D" id="3.90.550.50">
    <property type="match status" value="1"/>
</dbReference>